<evidence type="ECO:0000313" key="1">
    <source>
        <dbReference type="EMBL" id="MCZ0666572.1"/>
    </source>
</evidence>
<dbReference type="RefSeq" id="WP_004840032.1">
    <property type="nucleotide sequence ID" value="NZ_BAABXV010000001.1"/>
</dbReference>
<organism evidence="1 2">
    <name type="scientific">Mediterraneibacter gnavus</name>
    <name type="common">Ruminococcus gnavus</name>
    <dbReference type="NCBI Taxonomy" id="33038"/>
    <lineage>
        <taxon>Bacteria</taxon>
        <taxon>Bacillati</taxon>
        <taxon>Bacillota</taxon>
        <taxon>Clostridia</taxon>
        <taxon>Lachnospirales</taxon>
        <taxon>Lachnospiraceae</taxon>
        <taxon>Mediterraneibacter</taxon>
    </lineage>
</organism>
<gene>
    <name evidence="1" type="ORF">OZZ17_03350</name>
</gene>
<accession>A0A396GAS4</accession>
<protein>
    <submittedName>
        <fullName evidence="1">Uncharacterized protein</fullName>
    </submittedName>
</protein>
<name>A0A396GAS4_MEDGN</name>
<dbReference type="EMBL" id="JAPRAY010000003">
    <property type="protein sequence ID" value="MCZ0666572.1"/>
    <property type="molecule type" value="Genomic_DNA"/>
</dbReference>
<dbReference type="GeneID" id="57432472"/>
<dbReference type="Proteomes" id="UP001079535">
    <property type="component" value="Unassembled WGS sequence"/>
</dbReference>
<dbReference type="AlphaFoldDB" id="A0A396GAS4"/>
<proteinExistence type="predicted"/>
<reference evidence="1" key="1">
    <citation type="submission" date="2022-11" db="EMBL/GenBank/DDBJ databases">
        <title>Temperate bacteriophages infecting mucin-degrading bacterium Ruminococcus gnavus from the human gut.</title>
        <authorList>
            <person name="Buttimer C."/>
        </authorList>
    </citation>
    <scope>NUCLEOTIDE SEQUENCE</scope>
    <source>
        <strain evidence="1">CCUG 49994</strain>
    </source>
</reference>
<comment type="caution">
    <text evidence="1">The sequence shown here is derived from an EMBL/GenBank/DDBJ whole genome shotgun (WGS) entry which is preliminary data.</text>
</comment>
<evidence type="ECO:0000313" key="2">
    <source>
        <dbReference type="Proteomes" id="UP001079535"/>
    </source>
</evidence>
<sequence length="81" mass="9879">MKEIKREDILLGEYEKLYCRNVYEYLTRNNKPQEQKYYRTDDGELWEISYFHGKESKEFAERLSALEYLQKKIDIAEALGF</sequence>